<proteinExistence type="predicted"/>
<dbReference type="Proteomes" id="UP000032142">
    <property type="component" value="Unassembled WGS sequence"/>
</dbReference>
<gene>
    <name evidence="1" type="ORF">F383_03984</name>
</gene>
<keyword evidence="2" id="KW-1185">Reference proteome</keyword>
<evidence type="ECO:0000313" key="2">
    <source>
        <dbReference type="Proteomes" id="UP000032142"/>
    </source>
</evidence>
<name>A0A0B0PQM4_GOSAR</name>
<accession>A0A0B0PQM4</accession>
<organism evidence="1 2">
    <name type="scientific">Gossypium arboreum</name>
    <name type="common">Tree cotton</name>
    <name type="synonym">Gossypium nanking</name>
    <dbReference type="NCBI Taxonomy" id="29729"/>
    <lineage>
        <taxon>Eukaryota</taxon>
        <taxon>Viridiplantae</taxon>
        <taxon>Streptophyta</taxon>
        <taxon>Embryophyta</taxon>
        <taxon>Tracheophyta</taxon>
        <taxon>Spermatophyta</taxon>
        <taxon>Magnoliopsida</taxon>
        <taxon>eudicotyledons</taxon>
        <taxon>Gunneridae</taxon>
        <taxon>Pentapetalae</taxon>
        <taxon>rosids</taxon>
        <taxon>malvids</taxon>
        <taxon>Malvales</taxon>
        <taxon>Malvaceae</taxon>
        <taxon>Malvoideae</taxon>
        <taxon>Gossypium</taxon>
    </lineage>
</organism>
<sequence>MKNICKIPGKLRNPILARI</sequence>
<reference evidence="2" key="1">
    <citation type="submission" date="2014-09" db="EMBL/GenBank/DDBJ databases">
        <authorList>
            <person name="Mudge J."/>
            <person name="Ramaraj T."/>
            <person name="Lindquist I.E."/>
            <person name="Bharti A.K."/>
            <person name="Sundararajan A."/>
            <person name="Cameron C.T."/>
            <person name="Woodward J.E."/>
            <person name="May G.D."/>
            <person name="Brubaker C."/>
            <person name="Broadhvest J."/>
            <person name="Wilkins T.A."/>
        </authorList>
    </citation>
    <scope>NUCLEOTIDE SEQUENCE</scope>
    <source>
        <strain evidence="2">cv. AKA8401</strain>
    </source>
</reference>
<evidence type="ECO:0000313" key="1">
    <source>
        <dbReference type="EMBL" id="KHG25711.1"/>
    </source>
</evidence>
<dbReference type="AlphaFoldDB" id="A0A0B0PQM4"/>
<dbReference type="EMBL" id="KN433478">
    <property type="protein sequence ID" value="KHG25711.1"/>
    <property type="molecule type" value="Genomic_DNA"/>
</dbReference>
<protein>
    <submittedName>
        <fullName evidence="1">Uncharacterized protein</fullName>
    </submittedName>
</protein>